<feature type="transmembrane region" description="Helical" evidence="9">
    <location>
        <begin position="388"/>
        <end position="407"/>
    </location>
</feature>
<evidence type="ECO:0000256" key="5">
    <source>
        <dbReference type="ARBA" id="ARBA00022692"/>
    </source>
</evidence>
<feature type="transmembrane region" description="Helical" evidence="9">
    <location>
        <begin position="115"/>
        <end position="134"/>
    </location>
</feature>
<dbReference type="NCBIfam" id="NF037981">
    <property type="entry name" value="NCS2_1"/>
    <property type="match status" value="1"/>
</dbReference>
<evidence type="ECO:0000256" key="7">
    <source>
        <dbReference type="ARBA" id="ARBA00023136"/>
    </source>
</evidence>
<dbReference type="GO" id="GO:0005886">
    <property type="term" value="C:plasma membrane"/>
    <property type="evidence" value="ECO:0007669"/>
    <property type="project" value="UniProtKB-SubCell"/>
</dbReference>
<keyword evidence="6 9" id="KW-1133">Transmembrane helix</keyword>
<feature type="transmembrane region" description="Helical" evidence="9">
    <location>
        <begin position="356"/>
        <end position="376"/>
    </location>
</feature>
<dbReference type="Proteomes" id="UP000255355">
    <property type="component" value="Unassembled WGS sequence"/>
</dbReference>
<dbReference type="OrthoDB" id="9805749at2"/>
<dbReference type="STRING" id="1210089.GCA_001613165_01834"/>
<feature type="transmembrane region" description="Helical" evidence="9">
    <location>
        <begin position="180"/>
        <end position="197"/>
    </location>
</feature>
<comment type="caution">
    <text evidence="10">The sequence shown here is derived from an EMBL/GenBank/DDBJ whole genome shotgun (WGS) entry which is preliminary data.</text>
</comment>
<dbReference type="PANTHER" id="PTHR42810:SF4">
    <property type="entry name" value="URIC ACID TRANSPORTER UACT"/>
    <property type="match status" value="1"/>
</dbReference>
<proteinExistence type="inferred from homology"/>
<evidence type="ECO:0000256" key="9">
    <source>
        <dbReference type="SAM" id="Phobius"/>
    </source>
</evidence>
<reference evidence="10 11" key="1">
    <citation type="submission" date="2018-07" db="EMBL/GenBank/DDBJ databases">
        <title>Genomic Encyclopedia of Type Strains, Phase IV (KMG-IV): sequencing the most valuable type-strain genomes for metagenomic binning, comparative biology and taxonomic classification.</title>
        <authorList>
            <person name="Goeker M."/>
        </authorList>
    </citation>
    <scope>NUCLEOTIDE SEQUENCE [LARGE SCALE GENOMIC DNA]</scope>
    <source>
        <strain evidence="10 11">DSM 44952</strain>
    </source>
</reference>
<feature type="region of interest" description="Disordered" evidence="8">
    <location>
        <begin position="444"/>
        <end position="472"/>
    </location>
</feature>
<name>A0A370HFT3_9NOCA</name>
<dbReference type="NCBIfam" id="TIGR00801">
    <property type="entry name" value="ncs2"/>
    <property type="match status" value="1"/>
</dbReference>
<feature type="transmembrane region" description="Helical" evidence="9">
    <location>
        <begin position="242"/>
        <end position="261"/>
    </location>
</feature>
<protein>
    <submittedName>
        <fullName evidence="10">Xanthine permease</fullName>
    </submittedName>
</protein>
<accession>A0A370HFT3</accession>
<feature type="transmembrane region" description="Helical" evidence="9">
    <location>
        <begin position="36"/>
        <end position="55"/>
    </location>
</feature>
<dbReference type="NCBIfam" id="TIGR03173">
    <property type="entry name" value="pbuX"/>
    <property type="match status" value="1"/>
</dbReference>
<evidence type="ECO:0000313" key="10">
    <source>
        <dbReference type="EMBL" id="RDI56043.1"/>
    </source>
</evidence>
<dbReference type="InterPro" id="IPR017588">
    <property type="entry name" value="UacT-like"/>
</dbReference>
<feature type="transmembrane region" description="Helical" evidence="9">
    <location>
        <begin position="204"/>
        <end position="222"/>
    </location>
</feature>
<organism evidence="10 11">
    <name type="scientific">Nocardia mexicana</name>
    <dbReference type="NCBI Taxonomy" id="279262"/>
    <lineage>
        <taxon>Bacteria</taxon>
        <taxon>Bacillati</taxon>
        <taxon>Actinomycetota</taxon>
        <taxon>Actinomycetes</taxon>
        <taxon>Mycobacteriales</taxon>
        <taxon>Nocardiaceae</taxon>
        <taxon>Nocardia</taxon>
    </lineage>
</organism>
<gene>
    <name evidence="10" type="ORF">DFR68_101880</name>
</gene>
<keyword evidence="3" id="KW-0813">Transport</keyword>
<sequence length="472" mass="48468">MNTLFPRRRKQPTTPRDPVDSLPPVRHLVPLALQHVIVAYSGMVTVPLVIGAGLGLSPAQVTTLVTANVLVSGIATLLQSLGVFNIGVRLPIVMGSTFTGITPAVIVGTDAGLPAVFGATIVVGILTWLVAPWFAKLARYFPPIVTGTTIAIIGFSLLPSTSRLIAGAPTAADHGAPKRLLLALGTVVLVVLIERLARPAVGRFAILIALLIGTLVAWPLGLTDFSATASAPIVGLPHPFSFGVPVFVVAAILPMLVVQVVNMVESTGDTFATGQIVGRDLGPRDIARALRADGVGTALAGLFSSFTFVTFGGNVGLVSITRVMSRYVVAAAGLILVIIGLMPKLGAIVASLPGPVLGGIGIVMFGTLGAIGVKFMIAADFSRPRNHLIVAIAFGFGLMPVGAPEFYAHLPSALQTVLSSGIAAGGIAAFVLNLLLNGVERKDTAHDRSGEGQGTDHDAHGESAPAQPNPAS</sequence>
<dbReference type="AlphaFoldDB" id="A0A370HFT3"/>
<evidence type="ECO:0000256" key="2">
    <source>
        <dbReference type="ARBA" id="ARBA00008821"/>
    </source>
</evidence>
<keyword evidence="7 9" id="KW-0472">Membrane</keyword>
<dbReference type="InterPro" id="IPR006042">
    <property type="entry name" value="Xan_ur_permease"/>
</dbReference>
<evidence type="ECO:0000256" key="3">
    <source>
        <dbReference type="ARBA" id="ARBA00022448"/>
    </source>
</evidence>
<keyword evidence="4" id="KW-1003">Cell membrane</keyword>
<keyword evidence="5 9" id="KW-0812">Transmembrane</keyword>
<keyword evidence="11" id="KW-1185">Reference proteome</keyword>
<feature type="transmembrane region" description="Helical" evidence="9">
    <location>
        <begin position="90"/>
        <end position="109"/>
    </location>
</feature>
<dbReference type="PROSITE" id="PS01116">
    <property type="entry name" value="XANTH_URACIL_PERMASE"/>
    <property type="match status" value="1"/>
</dbReference>
<evidence type="ECO:0000256" key="1">
    <source>
        <dbReference type="ARBA" id="ARBA00004651"/>
    </source>
</evidence>
<evidence type="ECO:0000256" key="4">
    <source>
        <dbReference type="ARBA" id="ARBA00022475"/>
    </source>
</evidence>
<comment type="similarity">
    <text evidence="2">Belongs to the nucleobase:cation symporter-2 (NCS2) (TC 2.A.40) family.</text>
</comment>
<dbReference type="Pfam" id="PF00860">
    <property type="entry name" value="Xan_ur_permease"/>
    <property type="match status" value="1"/>
</dbReference>
<feature type="compositionally biased region" description="Basic and acidic residues" evidence="8">
    <location>
        <begin position="444"/>
        <end position="461"/>
    </location>
</feature>
<feature type="transmembrane region" description="Helical" evidence="9">
    <location>
        <begin position="141"/>
        <end position="160"/>
    </location>
</feature>
<feature type="transmembrane region" description="Helical" evidence="9">
    <location>
        <begin position="413"/>
        <end position="436"/>
    </location>
</feature>
<evidence type="ECO:0000313" key="11">
    <source>
        <dbReference type="Proteomes" id="UP000255355"/>
    </source>
</evidence>
<evidence type="ECO:0000256" key="8">
    <source>
        <dbReference type="SAM" id="MobiDB-lite"/>
    </source>
</evidence>
<dbReference type="PANTHER" id="PTHR42810">
    <property type="entry name" value="PURINE PERMEASE C1399.01C-RELATED"/>
    <property type="match status" value="1"/>
</dbReference>
<dbReference type="InterPro" id="IPR006043">
    <property type="entry name" value="NCS2"/>
</dbReference>
<dbReference type="GO" id="GO:0042907">
    <property type="term" value="F:xanthine transmembrane transporter activity"/>
    <property type="evidence" value="ECO:0007669"/>
    <property type="project" value="TreeGrafter"/>
</dbReference>
<evidence type="ECO:0000256" key="6">
    <source>
        <dbReference type="ARBA" id="ARBA00022989"/>
    </source>
</evidence>
<comment type="subcellular location">
    <subcellularLocation>
        <location evidence="1">Cell membrane</location>
        <topology evidence="1">Multi-pass membrane protein</topology>
    </subcellularLocation>
</comment>
<feature type="region of interest" description="Disordered" evidence="8">
    <location>
        <begin position="1"/>
        <end position="21"/>
    </location>
</feature>
<feature type="compositionally biased region" description="Basic residues" evidence="8">
    <location>
        <begin position="1"/>
        <end position="11"/>
    </location>
</feature>
<feature type="transmembrane region" description="Helical" evidence="9">
    <location>
        <begin position="327"/>
        <end position="350"/>
    </location>
</feature>
<dbReference type="RefSeq" id="WP_084519300.1">
    <property type="nucleotide sequence ID" value="NZ_QQAZ01000001.1"/>
</dbReference>
<dbReference type="EMBL" id="QQAZ01000001">
    <property type="protein sequence ID" value="RDI56043.1"/>
    <property type="molecule type" value="Genomic_DNA"/>
</dbReference>